<keyword evidence="4" id="KW-0175">Coiled coil</keyword>
<gene>
    <name evidence="6" type="ORF">F3Y22_tig00111099pilonHSYRG00050</name>
</gene>
<evidence type="ECO:0000313" key="7">
    <source>
        <dbReference type="Proteomes" id="UP000436088"/>
    </source>
</evidence>
<name>A0A6A2Z1B2_HIBSY</name>
<dbReference type="InterPro" id="IPR000504">
    <property type="entry name" value="RRM_dom"/>
</dbReference>
<evidence type="ECO:0000256" key="4">
    <source>
        <dbReference type="SAM" id="Coils"/>
    </source>
</evidence>
<dbReference type="SMART" id="SM00360">
    <property type="entry name" value="RRM"/>
    <property type="match status" value="1"/>
</dbReference>
<comment type="caution">
    <text evidence="6">The sequence shown here is derived from an EMBL/GenBank/DDBJ whole genome shotgun (WGS) entry which is preliminary data.</text>
</comment>
<dbReference type="EMBL" id="VEPZ02001233">
    <property type="protein sequence ID" value="KAE8685239.1"/>
    <property type="molecule type" value="Genomic_DNA"/>
</dbReference>
<dbReference type="GO" id="GO:0006417">
    <property type="term" value="P:regulation of translation"/>
    <property type="evidence" value="ECO:0007669"/>
    <property type="project" value="TreeGrafter"/>
</dbReference>
<accession>A0A6A2Z1B2</accession>
<dbReference type="Gene3D" id="3.30.70.330">
    <property type="match status" value="2"/>
</dbReference>
<evidence type="ECO:0000313" key="6">
    <source>
        <dbReference type="EMBL" id="KAE8685239.1"/>
    </source>
</evidence>
<evidence type="ECO:0000259" key="5">
    <source>
        <dbReference type="PROSITE" id="PS50102"/>
    </source>
</evidence>
<feature type="domain" description="RRM" evidence="5">
    <location>
        <begin position="5"/>
        <end position="92"/>
    </location>
</feature>
<keyword evidence="7" id="KW-1185">Reference proteome</keyword>
<dbReference type="InterPro" id="IPR012677">
    <property type="entry name" value="Nucleotide-bd_a/b_plait_sf"/>
</dbReference>
<organism evidence="6 7">
    <name type="scientific">Hibiscus syriacus</name>
    <name type="common">Rose of Sharon</name>
    <dbReference type="NCBI Taxonomy" id="106335"/>
    <lineage>
        <taxon>Eukaryota</taxon>
        <taxon>Viridiplantae</taxon>
        <taxon>Streptophyta</taxon>
        <taxon>Embryophyta</taxon>
        <taxon>Tracheophyta</taxon>
        <taxon>Spermatophyta</taxon>
        <taxon>Magnoliopsida</taxon>
        <taxon>eudicotyledons</taxon>
        <taxon>Gunneridae</taxon>
        <taxon>Pentapetalae</taxon>
        <taxon>rosids</taxon>
        <taxon>malvids</taxon>
        <taxon>Malvales</taxon>
        <taxon>Malvaceae</taxon>
        <taxon>Malvoideae</taxon>
        <taxon>Hibiscus</taxon>
    </lineage>
</organism>
<feature type="coiled-coil region" evidence="4">
    <location>
        <begin position="668"/>
        <end position="716"/>
    </location>
</feature>
<dbReference type="AlphaFoldDB" id="A0A6A2Z1B2"/>
<evidence type="ECO:0000256" key="2">
    <source>
        <dbReference type="ARBA" id="ARBA00022884"/>
    </source>
</evidence>
<dbReference type="InterPro" id="IPR035979">
    <property type="entry name" value="RBD_domain_sf"/>
</dbReference>
<dbReference type="PROSITE" id="PS50102">
    <property type="entry name" value="RRM"/>
    <property type="match status" value="1"/>
</dbReference>
<dbReference type="SUPFAM" id="SSF54928">
    <property type="entry name" value="RNA-binding domain, RBD"/>
    <property type="match status" value="2"/>
</dbReference>
<evidence type="ECO:0000256" key="3">
    <source>
        <dbReference type="PROSITE-ProRule" id="PRU00176"/>
    </source>
</evidence>
<evidence type="ECO:0000256" key="1">
    <source>
        <dbReference type="ARBA" id="ARBA00022737"/>
    </source>
</evidence>
<keyword evidence="2 3" id="KW-0694">RNA-binding</keyword>
<protein>
    <recommendedName>
        <fullName evidence="5">RRM domain-containing protein</fullName>
    </recommendedName>
</protein>
<proteinExistence type="predicted"/>
<dbReference type="PANTHER" id="PTHR48032:SF16">
    <property type="entry name" value="RNA-BINDING (RRM_RBD_RNP MOTIFS) FAMILY PROTEIN"/>
    <property type="match status" value="1"/>
</dbReference>
<sequence>MSENVKLFIGGISWGNNEERLREHFSSFGEVVEAVIMKDRTTGRARGFGFIVLSDPAVAEEVVKEKHNIDGRMAKKAVPRDDQNIMSRSASSIQGDFCRRPRGFGFVTYDTEEAVDEVLLKNFHELNGKMVEGYAPRDVGGYGRFSTVAGGRSVFPPFGSGYGLDMNFEPGSVTRNIWGNGGLYYYTNTASSNAYTGSGSGSIGGSAFGNSGNIIGSYLWLRVVIDIGKPICRSLVFGRRTNGSPRLYLLKYERFPNFCFRCGIIRQVTAGCPQIETELDQPAQFRELFWVPNPLGVAQNPTCTGIVNLVPSRQGNIGASSTTEGAGQTPSMACLSLVTGPRSKAHKGLDILFVCKSWFQRSQVESIKVYLLSLSDHHTDVVVTENTIPFWFTTIHGHNDRRYHGHTLNLLDHLCHQSTLLWVNPGYSCFTFNQEDMVPTIEEYITLLHCESIKLERAYIKHFKSQPFKNRLAKIVGVDEKWILGCIDAAVVELFEQLPKRVNPAPTILAETFRSLNHCRRAGGVGYAPLLALRHNGARQFVPATCGLAKSEFEYHGDNYKKMIKEVVDSWKKVFRMDVVAARNMLTPDYVEWRRLRKNGNIPVPDSKIEFEAMNNELKQRKKVCFELEDLRNGYQDKVKDNFKLKVASEYCKDEAHSLKRKFEGPDIRAWKEQMKTAQRRLADSQHQNQCLRIHMANLEKQHEIDDKTIAELEAIVDGFKKKVSELQIVLFDGGLQWRFHWEQAQQRVKARDAVIRDFLDQVQKEARHLHGLDKAGQDDLRKESPYPKDYDVEAVRCYHIRTPKHSSENYKALKRKIQNLMDSGA</sequence>
<dbReference type="GO" id="GO:0003729">
    <property type="term" value="F:mRNA binding"/>
    <property type="evidence" value="ECO:0007669"/>
    <property type="project" value="TreeGrafter"/>
</dbReference>
<keyword evidence="1" id="KW-0677">Repeat</keyword>
<dbReference type="Pfam" id="PF00076">
    <property type="entry name" value="RRM_1"/>
    <property type="match status" value="1"/>
</dbReference>
<dbReference type="PANTHER" id="PTHR48032">
    <property type="entry name" value="RNA-BINDING PROTEIN MUSASHI HOMOLOG RBP6"/>
    <property type="match status" value="1"/>
</dbReference>
<dbReference type="Proteomes" id="UP000436088">
    <property type="component" value="Unassembled WGS sequence"/>
</dbReference>
<reference evidence="6" key="1">
    <citation type="submission" date="2019-09" db="EMBL/GenBank/DDBJ databases">
        <title>Draft genome information of white flower Hibiscus syriacus.</title>
        <authorList>
            <person name="Kim Y.-M."/>
        </authorList>
    </citation>
    <scope>NUCLEOTIDE SEQUENCE [LARGE SCALE GENOMIC DNA]</scope>
    <source>
        <strain evidence="6">YM2019G1</strain>
    </source>
</reference>